<name>A0A9Q9DE95_ENSAD</name>
<gene>
    <name evidence="2" type="ORF">NE863_30560</name>
</gene>
<dbReference type="CDD" id="cd14498">
    <property type="entry name" value="DSP"/>
    <property type="match status" value="1"/>
</dbReference>
<dbReference type="Proteomes" id="UP001055460">
    <property type="component" value="Plasmid pB"/>
</dbReference>
<dbReference type="InterPro" id="IPR000387">
    <property type="entry name" value="Tyr_Pase_dom"/>
</dbReference>
<organism evidence="2 3">
    <name type="scientific">Ensifer adhaerens</name>
    <name type="common">Sinorhizobium morelense</name>
    <dbReference type="NCBI Taxonomy" id="106592"/>
    <lineage>
        <taxon>Bacteria</taxon>
        <taxon>Pseudomonadati</taxon>
        <taxon>Pseudomonadota</taxon>
        <taxon>Alphaproteobacteria</taxon>
        <taxon>Hyphomicrobiales</taxon>
        <taxon>Rhizobiaceae</taxon>
        <taxon>Sinorhizobium/Ensifer group</taxon>
        <taxon>Ensifer</taxon>
    </lineage>
</organism>
<accession>A0A9Q9DE95</accession>
<geneLocation type="plasmid" evidence="2 3">
    <name>pB</name>
</geneLocation>
<keyword evidence="2" id="KW-0614">Plasmid</keyword>
<proteinExistence type="predicted"/>
<feature type="domain" description="Tyrosine specific protein phosphatases" evidence="1">
    <location>
        <begin position="111"/>
        <end position="176"/>
    </location>
</feature>
<dbReference type="SUPFAM" id="SSF52799">
    <property type="entry name" value="(Phosphotyrosine protein) phosphatases II"/>
    <property type="match status" value="1"/>
</dbReference>
<dbReference type="AlphaFoldDB" id="A0A9Q9DE95"/>
<evidence type="ECO:0000313" key="3">
    <source>
        <dbReference type="Proteomes" id="UP001055460"/>
    </source>
</evidence>
<dbReference type="Gene3D" id="3.90.190.10">
    <property type="entry name" value="Protein tyrosine phosphatase superfamily"/>
    <property type="match status" value="1"/>
</dbReference>
<dbReference type="RefSeq" id="WP_252161392.1">
    <property type="nucleotide sequence ID" value="NZ_CP098809.1"/>
</dbReference>
<protein>
    <submittedName>
        <fullName evidence="2">Dual specificity protein phosphatase family protein</fullName>
    </submittedName>
</protein>
<evidence type="ECO:0000259" key="1">
    <source>
        <dbReference type="PROSITE" id="PS50056"/>
    </source>
</evidence>
<sequence>MLDNLSDASTTEKTSSELPRLSLVYPKHPTYGVDIFISGKEGASDLELLRKSGITTVVNCAVNLDFNFVDQPKLVSDHRNSIHGPGEIRYYKIGLIDGDGNPDTQMLAAHYVLRAALEQVLPEKPSYPRRERGGVLVNCRGGRSRSVVVVSLFLHLTLPDQFETLERAIDFVREKREIPKDEWYKAPKPVLAASAERAAGWARAIESGKA</sequence>
<dbReference type="InterPro" id="IPR029021">
    <property type="entry name" value="Prot-tyrosine_phosphatase-like"/>
</dbReference>
<dbReference type="PROSITE" id="PS50056">
    <property type="entry name" value="TYR_PHOSPHATASE_2"/>
    <property type="match status" value="1"/>
</dbReference>
<reference evidence="2" key="1">
    <citation type="submission" date="2022-06" db="EMBL/GenBank/DDBJ databases">
        <title>Physiological and biochemical characterization and genomic elucidation of a strain of the genus Ensifer adhaerens M8 that combines arsenic oxidation and chromium reduction.</title>
        <authorList>
            <person name="Li X."/>
            <person name="Yu c."/>
        </authorList>
    </citation>
    <scope>NUCLEOTIDE SEQUENCE</scope>
    <source>
        <strain evidence="2">M8</strain>
        <plasmid evidence="2">pB</plasmid>
    </source>
</reference>
<evidence type="ECO:0000313" key="2">
    <source>
        <dbReference type="EMBL" id="USJ28195.1"/>
    </source>
</evidence>
<dbReference type="EMBL" id="CP098809">
    <property type="protein sequence ID" value="USJ28195.1"/>
    <property type="molecule type" value="Genomic_DNA"/>
</dbReference>